<dbReference type="RefSeq" id="WP_135671178.1">
    <property type="nucleotide sequence ID" value="NZ_RQGN01000057.1"/>
</dbReference>
<dbReference type="EMBL" id="RQGN01000057">
    <property type="protein sequence ID" value="TGM00555.1"/>
    <property type="molecule type" value="Genomic_DNA"/>
</dbReference>
<dbReference type="AlphaFoldDB" id="A0A5F2B4U6"/>
<proteinExistence type="predicted"/>
<evidence type="ECO:0000313" key="2">
    <source>
        <dbReference type="Proteomes" id="UP000298429"/>
    </source>
</evidence>
<dbReference type="Proteomes" id="UP000298429">
    <property type="component" value="Unassembled WGS sequence"/>
</dbReference>
<sequence>MKSSIHAKLSLCILVFAYQCNLFTNYPITHLYPTKEEVVIKAIDALRKKDLQGIENLILSPEEHNTMFWKHVGERFTSDRGMTPELAYEHMNMETNIVIKEQFNFLSGAGIDYQFKSVQCKRKPEEYGPFTLHLGCATTLLNPKDHTTITLHSFSTFLEYKGKYKLYHLKRE</sequence>
<reference evidence="1 2" key="1">
    <citation type="journal article" date="2019" name="PLoS Negl. Trop. Dis.">
        <title>Revisiting the worldwide diversity of Leptospira species in the environment.</title>
        <authorList>
            <person name="Vincent A.T."/>
            <person name="Schiettekatte O."/>
            <person name="Bourhy P."/>
            <person name="Veyrier F.J."/>
            <person name="Picardeau M."/>
        </authorList>
    </citation>
    <scope>NUCLEOTIDE SEQUENCE [LARGE SCALE GENOMIC DNA]</scope>
    <source>
        <strain evidence="1 2">201702444</strain>
    </source>
</reference>
<comment type="caution">
    <text evidence="1">The sequence shown here is derived from an EMBL/GenBank/DDBJ whole genome shotgun (WGS) entry which is preliminary data.</text>
</comment>
<name>A0A5F2B4U6_9LEPT</name>
<dbReference type="OrthoDB" id="340541at2"/>
<protein>
    <submittedName>
        <fullName evidence="1">Uncharacterized protein</fullName>
    </submittedName>
</protein>
<evidence type="ECO:0000313" key="1">
    <source>
        <dbReference type="EMBL" id="TGM00555.1"/>
    </source>
</evidence>
<organism evidence="1 2">
    <name type="scientific">Leptospira barantonii</name>
    <dbReference type="NCBI Taxonomy" id="2023184"/>
    <lineage>
        <taxon>Bacteria</taxon>
        <taxon>Pseudomonadati</taxon>
        <taxon>Spirochaetota</taxon>
        <taxon>Spirochaetia</taxon>
        <taxon>Leptospirales</taxon>
        <taxon>Leptospiraceae</taxon>
        <taxon>Leptospira</taxon>
    </lineage>
</organism>
<accession>A0A5F2B4U6</accession>
<gene>
    <name evidence="1" type="ORF">EHQ76_12015</name>
</gene>